<evidence type="ECO:0000256" key="1">
    <source>
        <dbReference type="ARBA" id="ARBA00004167"/>
    </source>
</evidence>
<protein>
    <submittedName>
        <fullName evidence="12">Protocadherin-8</fullName>
    </submittedName>
</protein>
<keyword evidence="7" id="KW-0325">Glycoprotein</keyword>
<keyword evidence="2 10" id="KW-0812">Transmembrane</keyword>
<evidence type="ECO:0000256" key="3">
    <source>
        <dbReference type="ARBA" id="ARBA00022737"/>
    </source>
</evidence>
<evidence type="ECO:0000256" key="4">
    <source>
        <dbReference type="ARBA" id="ARBA00022837"/>
    </source>
</evidence>
<evidence type="ECO:0000256" key="2">
    <source>
        <dbReference type="ARBA" id="ARBA00022692"/>
    </source>
</evidence>
<sequence length="407" mass="44404">MPETEHVRIRVVTQPEKVFIKTLCISSLEERTSLMKQALALKLNFLTYEEGVPGTLISVLSDHVHFDSQNKVPVLVKQFNSSLLRVREGDGQLTFGDASLDRERLWGQAPQCVLAFNVVSLSQEQFRLVHVEVEVRDVNDHAPHFPLAQIPVEVSEGAAVGTRIPLEVPVDEDVGANGLQTMRLNGPNSPFRVELQTRADGAQPYTVRVGDENDNAPLFTRPVYEVSVRENNPPGAYLATVAAREPDLGCNGHVTYRLPEADVGRSGDGCFTYVSAHSVTGELRDRRSFELEELAGLQPGLEALDGCGAAVNVVRDRDWPTLTCASTLLLVPTGSVPPGGKVVLVPPPWPPPQEPGKRPEVKSTEQEAERQQPDLSVVWVCVLASSCALLLVAIVIVTCFCKGKART</sequence>
<evidence type="ECO:0000256" key="7">
    <source>
        <dbReference type="ARBA" id="ARBA00023180"/>
    </source>
</evidence>
<keyword evidence="6 10" id="KW-0472">Membrane</keyword>
<dbReference type="PROSITE" id="PS00232">
    <property type="entry name" value="CADHERIN_1"/>
    <property type="match status" value="2"/>
</dbReference>
<dbReference type="InterPro" id="IPR002126">
    <property type="entry name" value="Cadherin-like_dom"/>
</dbReference>
<dbReference type="Proteomes" id="UP000028990">
    <property type="component" value="Unassembled WGS sequence"/>
</dbReference>
<dbReference type="EMBL" id="KN122846">
    <property type="protein sequence ID" value="KFO27899.1"/>
    <property type="molecule type" value="Genomic_DNA"/>
</dbReference>
<comment type="subcellular location">
    <subcellularLocation>
        <location evidence="1">Membrane</location>
        <topology evidence="1">Single-pass membrane protein</topology>
    </subcellularLocation>
</comment>
<dbReference type="InterPro" id="IPR020894">
    <property type="entry name" value="Cadherin_CS"/>
</dbReference>
<evidence type="ECO:0000256" key="5">
    <source>
        <dbReference type="ARBA" id="ARBA00022989"/>
    </source>
</evidence>
<keyword evidence="13" id="KW-1185">Reference proteome</keyword>
<gene>
    <name evidence="12" type="ORF">H920_10703</name>
</gene>
<evidence type="ECO:0000256" key="10">
    <source>
        <dbReference type="SAM" id="Phobius"/>
    </source>
</evidence>
<dbReference type="PANTHER" id="PTHR24028:SF46">
    <property type="entry name" value="PROTOCADHERIN-8"/>
    <property type="match status" value="1"/>
</dbReference>
<evidence type="ECO:0000256" key="8">
    <source>
        <dbReference type="PROSITE-ProRule" id="PRU00043"/>
    </source>
</evidence>
<dbReference type="CDD" id="cd11304">
    <property type="entry name" value="Cadherin_repeat"/>
    <property type="match status" value="2"/>
</dbReference>
<dbReference type="GO" id="GO:0007156">
    <property type="term" value="P:homophilic cell adhesion via plasma membrane adhesion molecules"/>
    <property type="evidence" value="ECO:0007669"/>
    <property type="project" value="InterPro"/>
</dbReference>
<feature type="transmembrane region" description="Helical" evidence="10">
    <location>
        <begin position="377"/>
        <end position="401"/>
    </location>
</feature>
<evidence type="ECO:0000259" key="11">
    <source>
        <dbReference type="PROSITE" id="PS50268"/>
    </source>
</evidence>
<name>A0A091D702_FUKDA</name>
<reference evidence="12 13" key="1">
    <citation type="submission" date="2013-11" db="EMBL/GenBank/DDBJ databases">
        <title>The Damaraland mole rat (Fukomys damarensis) genome and evolution of African mole rats.</title>
        <authorList>
            <person name="Gladyshev V.N."/>
            <person name="Fang X."/>
        </authorList>
    </citation>
    <scope>NUCLEOTIDE SEQUENCE [LARGE SCALE GENOMIC DNA]</scope>
    <source>
        <tissue evidence="12">Liver</tissue>
    </source>
</reference>
<evidence type="ECO:0000313" key="13">
    <source>
        <dbReference type="Proteomes" id="UP000028990"/>
    </source>
</evidence>
<evidence type="ECO:0000256" key="6">
    <source>
        <dbReference type="ARBA" id="ARBA00023136"/>
    </source>
</evidence>
<feature type="compositionally biased region" description="Basic and acidic residues" evidence="9">
    <location>
        <begin position="355"/>
        <end position="368"/>
    </location>
</feature>
<dbReference type="AlphaFoldDB" id="A0A091D702"/>
<evidence type="ECO:0000256" key="9">
    <source>
        <dbReference type="SAM" id="MobiDB-lite"/>
    </source>
</evidence>
<dbReference type="SUPFAM" id="SSF49313">
    <property type="entry name" value="Cadherin-like"/>
    <property type="match status" value="2"/>
</dbReference>
<keyword evidence="5 10" id="KW-1133">Transmembrane helix</keyword>
<dbReference type="InterPro" id="IPR015919">
    <property type="entry name" value="Cadherin-like_sf"/>
</dbReference>
<dbReference type="PRINTS" id="PR00205">
    <property type="entry name" value="CADHERIN"/>
</dbReference>
<dbReference type="GO" id="GO:0005886">
    <property type="term" value="C:plasma membrane"/>
    <property type="evidence" value="ECO:0007669"/>
    <property type="project" value="InterPro"/>
</dbReference>
<dbReference type="Gene3D" id="2.60.40.60">
    <property type="entry name" value="Cadherins"/>
    <property type="match status" value="3"/>
</dbReference>
<accession>A0A091D702</accession>
<evidence type="ECO:0000313" key="12">
    <source>
        <dbReference type="EMBL" id="KFO27899.1"/>
    </source>
</evidence>
<keyword evidence="3" id="KW-0677">Repeat</keyword>
<dbReference type="PANTHER" id="PTHR24028">
    <property type="entry name" value="CADHERIN-87A"/>
    <property type="match status" value="1"/>
</dbReference>
<dbReference type="GO" id="GO:0005509">
    <property type="term" value="F:calcium ion binding"/>
    <property type="evidence" value="ECO:0007669"/>
    <property type="project" value="UniProtKB-UniRule"/>
</dbReference>
<dbReference type="InterPro" id="IPR050174">
    <property type="entry name" value="Protocadherin/Cadherin-CA"/>
</dbReference>
<dbReference type="PROSITE" id="PS50268">
    <property type="entry name" value="CADHERIN_2"/>
    <property type="match status" value="1"/>
</dbReference>
<feature type="region of interest" description="Disordered" evidence="9">
    <location>
        <begin position="347"/>
        <end position="368"/>
    </location>
</feature>
<keyword evidence="4 8" id="KW-0106">Calcium</keyword>
<organism evidence="12 13">
    <name type="scientific">Fukomys damarensis</name>
    <name type="common">Damaraland mole rat</name>
    <name type="synonym">Cryptomys damarensis</name>
    <dbReference type="NCBI Taxonomy" id="885580"/>
    <lineage>
        <taxon>Eukaryota</taxon>
        <taxon>Metazoa</taxon>
        <taxon>Chordata</taxon>
        <taxon>Craniata</taxon>
        <taxon>Vertebrata</taxon>
        <taxon>Euteleostomi</taxon>
        <taxon>Mammalia</taxon>
        <taxon>Eutheria</taxon>
        <taxon>Euarchontoglires</taxon>
        <taxon>Glires</taxon>
        <taxon>Rodentia</taxon>
        <taxon>Hystricomorpha</taxon>
        <taxon>Bathyergidae</taxon>
        <taxon>Fukomys</taxon>
    </lineage>
</organism>
<feature type="domain" description="Cadherin" evidence="11">
    <location>
        <begin position="220"/>
        <end position="305"/>
    </location>
</feature>
<proteinExistence type="predicted"/>